<evidence type="ECO:0000256" key="1">
    <source>
        <dbReference type="SAM" id="Phobius"/>
    </source>
</evidence>
<evidence type="ECO:0000313" key="3">
    <source>
        <dbReference type="Proteomes" id="UP000288805"/>
    </source>
</evidence>
<protein>
    <submittedName>
        <fullName evidence="2">Uncharacterized protein</fullName>
    </submittedName>
</protein>
<evidence type="ECO:0000313" key="2">
    <source>
        <dbReference type="EMBL" id="RVW74603.1"/>
    </source>
</evidence>
<proteinExistence type="predicted"/>
<dbReference type="AlphaFoldDB" id="A0A438GQX4"/>
<dbReference type="Proteomes" id="UP000288805">
    <property type="component" value="Unassembled WGS sequence"/>
</dbReference>
<dbReference type="PANTHER" id="PTHR34427:SF5">
    <property type="entry name" value="DUF4283 DOMAIN-CONTAINING PROTEIN"/>
    <property type="match status" value="1"/>
</dbReference>
<dbReference type="EMBL" id="QGNW01000367">
    <property type="protein sequence ID" value="RVW74603.1"/>
    <property type="molecule type" value="Genomic_DNA"/>
</dbReference>
<reference evidence="2 3" key="1">
    <citation type="journal article" date="2018" name="PLoS Genet.">
        <title>Population sequencing reveals clonal diversity and ancestral inbreeding in the grapevine cultivar Chardonnay.</title>
        <authorList>
            <person name="Roach M.J."/>
            <person name="Johnson D.L."/>
            <person name="Bohlmann J."/>
            <person name="van Vuuren H.J."/>
            <person name="Jones S.J."/>
            <person name="Pretorius I.S."/>
            <person name="Schmidt S.A."/>
            <person name="Borneman A.R."/>
        </authorList>
    </citation>
    <scope>NUCLEOTIDE SEQUENCE [LARGE SCALE GENOMIC DNA]</scope>
    <source>
        <strain evidence="3">cv. Chardonnay</strain>
        <tissue evidence="2">Leaf</tissue>
    </source>
</reference>
<dbReference type="PANTHER" id="PTHR34427">
    <property type="entry name" value="DUF4283 DOMAIN PROTEIN"/>
    <property type="match status" value="1"/>
</dbReference>
<organism evidence="2 3">
    <name type="scientific">Vitis vinifera</name>
    <name type="common">Grape</name>
    <dbReference type="NCBI Taxonomy" id="29760"/>
    <lineage>
        <taxon>Eukaryota</taxon>
        <taxon>Viridiplantae</taxon>
        <taxon>Streptophyta</taxon>
        <taxon>Embryophyta</taxon>
        <taxon>Tracheophyta</taxon>
        <taxon>Spermatophyta</taxon>
        <taxon>Magnoliopsida</taxon>
        <taxon>eudicotyledons</taxon>
        <taxon>Gunneridae</taxon>
        <taxon>Pentapetalae</taxon>
        <taxon>rosids</taxon>
        <taxon>Vitales</taxon>
        <taxon>Vitaceae</taxon>
        <taxon>Viteae</taxon>
        <taxon>Vitis</taxon>
    </lineage>
</organism>
<comment type="caution">
    <text evidence="2">The sequence shown here is derived from an EMBL/GenBank/DDBJ whole genome shotgun (WGS) entry which is preliminary data.</text>
</comment>
<feature type="transmembrane region" description="Helical" evidence="1">
    <location>
        <begin position="406"/>
        <end position="428"/>
    </location>
</feature>
<accession>A0A438GQX4</accession>
<keyword evidence="1" id="KW-0812">Transmembrane</keyword>
<keyword evidence="1" id="KW-0472">Membrane</keyword>
<name>A0A438GQX4_VITVI</name>
<gene>
    <name evidence="2" type="ORF">CK203_050928</name>
</gene>
<keyword evidence="1" id="KW-1133">Transmembrane helix</keyword>
<sequence length="550" mass="61407">MRGGRCWFGDLSLRLLLEEVEDCCKDEDLERWSKEEKRFSLVFLEGRGFHGGWSILVEKLHYLGSLVEWQGKRSGFRLEKARCEARRSLCAVAWVKERVLHLVRWTPEAGYLGKGGHAKEMLVRVLSFPLHLWSRLVFKKIGDECGGFVAVDEDTTLMTNLHWARILVHPVGSSLPSSLQLVMGKTSFFLQFWWEALPGFSFVEPRRRNCVASEQEVGGGVEVSSCVDEASGMGMHPLSTVAVVELLCCRSEAAEEGVAGFDAKAVADVTRGYNRNGRKWGSWACCLCEGWWGGSWADRGWKRLTVVYLGIHLVFGFKRGGSTIFGPAQAGTEAKVGKASAKDEPLSGALKGRASLLRLVSSAEKVQEGHVLLVRESRGGDNFSGSVGRRGQGMASDEEPESSCPMFLISFFCMMGAVSIFLWIRYLLELRLLMMHLWWRRIGLRVFFPLLGSSKPWLLAAEDGSTRWQHPSQWVVEFSNCLGMPIAGFEKEICALIRKMESRKGRGIWMLGGKKRGSSHFEREIRKLECSVNYNSSPFTARGKGSGAGV</sequence>